<comment type="caution">
    <text evidence="18">The sequence shown here is derived from an EMBL/GenBank/DDBJ whole genome shotgun (WGS) entry which is preliminary data.</text>
</comment>
<accession>A0A844YAB3</accession>
<dbReference type="Pfam" id="PF01351">
    <property type="entry name" value="RNase_HII"/>
    <property type="match status" value="1"/>
</dbReference>
<dbReference type="EC" id="3.1.26.4" evidence="6 14"/>
<dbReference type="Proteomes" id="UP000430272">
    <property type="component" value="Unassembled WGS sequence"/>
</dbReference>
<dbReference type="AlphaFoldDB" id="A0A844YAB3"/>
<organism evidence="18 19">
    <name type="scientific">Qipengyuania pelagi</name>
    <dbReference type="NCBI Taxonomy" id="994320"/>
    <lineage>
        <taxon>Bacteria</taxon>
        <taxon>Pseudomonadati</taxon>
        <taxon>Pseudomonadota</taxon>
        <taxon>Alphaproteobacteria</taxon>
        <taxon>Sphingomonadales</taxon>
        <taxon>Erythrobacteraceae</taxon>
        <taxon>Qipengyuania</taxon>
    </lineage>
</organism>
<keyword evidence="12 14" id="KW-0378">Hydrolase</keyword>
<dbReference type="RefSeq" id="WP_160661369.1">
    <property type="nucleotide sequence ID" value="NZ_BAABDV010000001.1"/>
</dbReference>
<reference evidence="18 19" key="1">
    <citation type="submission" date="2019-12" db="EMBL/GenBank/DDBJ databases">
        <title>Genomic-based taxomic classification of the family Erythrobacteraceae.</title>
        <authorList>
            <person name="Xu L."/>
        </authorList>
    </citation>
    <scope>NUCLEOTIDE SEQUENCE [LARGE SCALE GENOMIC DNA]</scope>
    <source>
        <strain evidence="18 19">JCM 17468</strain>
    </source>
</reference>
<keyword evidence="19" id="KW-1185">Reference proteome</keyword>
<feature type="domain" description="RNase H type-2" evidence="17">
    <location>
        <begin position="14"/>
        <end position="208"/>
    </location>
</feature>
<comment type="function">
    <text evidence="3 14 16">Endonuclease that specifically degrades the RNA of RNA-DNA hybrids.</text>
</comment>
<dbReference type="GO" id="GO:0004523">
    <property type="term" value="F:RNA-DNA hybrid ribonuclease activity"/>
    <property type="evidence" value="ECO:0007669"/>
    <property type="project" value="UniProtKB-UniRule"/>
</dbReference>
<dbReference type="InterPro" id="IPR001352">
    <property type="entry name" value="RNase_HII/HIII"/>
</dbReference>
<comment type="cofactor">
    <cofactor evidence="14 15">
        <name>Mn(2+)</name>
        <dbReference type="ChEBI" id="CHEBI:29035"/>
    </cofactor>
    <cofactor evidence="14 15">
        <name>Mg(2+)</name>
        <dbReference type="ChEBI" id="CHEBI:18420"/>
    </cofactor>
    <text evidence="14 15">Manganese or magnesium. Binds 1 divalent metal ion per monomer in the absence of substrate. May bind a second metal ion after substrate binding.</text>
</comment>
<evidence type="ECO:0000256" key="1">
    <source>
        <dbReference type="ARBA" id="ARBA00000077"/>
    </source>
</evidence>
<keyword evidence="11 14" id="KW-0255">Endonuclease</keyword>
<dbReference type="GO" id="GO:0032299">
    <property type="term" value="C:ribonuclease H2 complex"/>
    <property type="evidence" value="ECO:0007669"/>
    <property type="project" value="TreeGrafter"/>
</dbReference>
<protein>
    <recommendedName>
        <fullName evidence="7 14">Ribonuclease HII</fullName>
        <shortName evidence="14">RNase HII</shortName>
        <ecNumber evidence="6 14">3.1.26.4</ecNumber>
    </recommendedName>
</protein>
<evidence type="ECO:0000256" key="15">
    <source>
        <dbReference type="PROSITE-ProRule" id="PRU01319"/>
    </source>
</evidence>
<name>A0A844YAB3_9SPHN</name>
<evidence type="ECO:0000256" key="9">
    <source>
        <dbReference type="ARBA" id="ARBA00022722"/>
    </source>
</evidence>
<evidence type="ECO:0000256" key="8">
    <source>
        <dbReference type="ARBA" id="ARBA00022490"/>
    </source>
</evidence>
<evidence type="ECO:0000256" key="16">
    <source>
        <dbReference type="RuleBase" id="RU003515"/>
    </source>
</evidence>
<evidence type="ECO:0000313" key="18">
    <source>
        <dbReference type="EMBL" id="MXO53912.1"/>
    </source>
</evidence>
<evidence type="ECO:0000256" key="7">
    <source>
        <dbReference type="ARBA" id="ARBA00019179"/>
    </source>
</evidence>
<comment type="similarity">
    <text evidence="5 14 16">Belongs to the RNase HII family.</text>
</comment>
<evidence type="ECO:0000256" key="14">
    <source>
        <dbReference type="HAMAP-Rule" id="MF_00052"/>
    </source>
</evidence>
<dbReference type="NCBIfam" id="NF000595">
    <property type="entry name" value="PRK00015.1-3"/>
    <property type="match status" value="1"/>
</dbReference>
<dbReference type="GO" id="GO:0003723">
    <property type="term" value="F:RNA binding"/>
    <property type="evidence" value="ECO:0007669"/>
    <property type="project" value="UniProtKB-UniRule"/>
</dbReference>
<evidence type="ECO:0000256" key="4">
    <source>
        <dbReference type="ARBA" id="ARBA00004496"/>
    </source>
</evidence>
<keyword evidence="9 14" id="KW-0540">Nuclease</keyword>
<dbReference type="InterPro" id="IPR022898">
    <property type="entry name" value="RNase_HII"/>
</dbReference>
<evidence type="ECO:0000256" key="10">
    <source>
        <dbReference type="ARBA" id="ARBA00022723"/>
    </source>
</evidence>
<comment type="cofactor">
    <cofactor evidence="2">
        <name>Mg(2+)</name>
        <dbReference type="ChEBI" id="CHEBI:18420"/>
    </cofactor>
</comment>
<sequence>MLSGTPQGGIGSRPLVAGVDEAGRGPLAGPVVAAAVILCKPCPAGLADSKVLTASARAKLEATIRARCVFGIAVVDVETIDRLNIFGATMLAMTQAVARAEAALGQSIEEALIDGNLTPQGRAPGWRWPARAIVKGDAKERCISAASILAKEYRDRIMREAALTHPQYGWERNMGYGTREHVEALRTYGATPHHRRSFAPVAQLEMFA</sequence>
<dbReference type="Gene3D" id="3.30.420.10">
    <property type="entry name" value="Ribonuclease H-like superfamily/Ribonuclease H"/>
    <property type="match status" value="1"/>
</dbReference>
<evidence type="ECO:0000256" key="3">
    <source>
        <dbReference type="ARBA" id="ARBA00004065"/>
    </source>
</evidence>
<feature type="binding site" evidence="14 15">
    <location>
        <position position="20"/>
    </location>
    <ligand>
        <name>a divalent metal cation</name>
        <dbReference type="ChEBI" id="CHEBI:60240"/>
    </ligand>
</feature>
<dbReference type="PANTHER" id="PTHR10954">
    <property type="entry name" value="RIBONUCLEASE H2 SUBUNIT A"/>
    <property type="match status" value="1"/>
</dbReference>
<dbReference type="GO" id="GO:0030145">
    <property type="term" value="F:manganese ion binding"/>
    <property type="evidence" value="ECO:0007669"/>
    <property type="project" value="UniProtKB-UniRule"/>
</dbReference>
<dbReference type="SUPFAM" id="SSF53098">
    <property type="entry name" value="Ribonuclease H-like"/>
    <property type="match status" value="1"/>
</dbReference>
<evidence type="ECO:0000256" key="2">
    <source>
        <dbReference type="ARBA" id="ARBA00001946"/>
    </source>
</evidence>
<proteinExistence type="inferred from homology"/>
<dbReference type="OrthoDB" id="9803420at2"/>
<evidence type="ECO:0000256" key="13">
    <source>
        <dbReference type="ARBA" id="ARBA00023211"/>
    </source>
</evidence>
<comment type="catalytic activity">
    <reaction evidence="1 14 15 16">
        <text>Endonucleolytic cleavage to 5'-phosphomonoester.</text>
        <dbReference type="EC" id="3.1.26.4"/>
    </reaction>
</comment>
<keyword evidence="8 14" id="KW-0963">Cytoplasm</keyword>
<comment type="subcellular location">
    <subcellularLocation>
        <location evidence="4 14">Cytoplasm</location>
    </subcellularLocation>
</comment>
<dbReference type="PANTHER" id="PTHR10954:SF18">
    <property type="entry name" value="RIBONUCLEASE HII"/>
    <property type="match status" value="1"/>
</dbReference>
<gene>
    <name evidence="14" type="primary">rnhB</name>
    <name evidence="18" type="ORF">GRI47_07810</name>
</gene>
<dbReference type="InterPro" id="IPR012337">
    <property type="entry name" value="RNaseH-like_sf"/>
</dbReference>
<evidence type="ECO:0000256" key="12">
    <source>
        <dbReference type="ARBA" id="ARBA00022801"/>
    </source>
</evidence>
<dbReference type="InterPro" id="IPR024567">
    <property type="entry name" value="RNase_HII/HIII_dom"/>
</dbReference>
<feature type="binding site" evidence="14 15">
    <location>
        <position position="114"/>
    </location>
    <ligand>
        <name>a divalent metal cation</name>
        <dbReference type="ChEBI" id="CHEBI:60240"/>
    </ligand>
</feature>
<evidence type="ECO:0000256" key="5">
    <source>
        <dbReference type="ARBA" id="ARBA00007383"/>
    </source>
</evidence>
<dbReference type="GO" id="GO:0043137">
    <property type="term" value="P:DNA replication, removal of RNA primer"/>
    <property type="evidence" value="ECO:0007669"/>
    <property type="project" value="TreeGrafter"/>
</dbReference>
<dbReference type="HAMAP" id="MF_00052_B">
    <property type="entry name" value="RNase_HII_B"/>
    <property type="match status" value="1"/>
</dbReference>
<dbReference type="InterPro" id="IPR036397">
    <property type="entry name" value="RNaseH_sf"/>
</dbReference>
<evidence type="ECO:0000256" key="11">
    <source>
        <dbReference type="ARBA" id="ARBA00022759"/>
    </source>
</evidence>
<dbReference type="PROSITE" id="PS51975">
    <property type="entry name" value="RNASE_H_2"/>
    <property type="match status" value="1"/>
</dbReference>
<dbReference type="GO" id="GO:0006298">
    <property type="term" value="P:mismatch repair"/>
    <property type="evidence" value="ECO:0007669"/>
    <property type="project" value="TreeGrafter"/>
</dbReference>
<dbReference type="CDD" id="cd07182">
    <property type="entry name" value="RNase_HII_bacteria_HII_like"/>
    <property type="match status" value="1"/>
</dbReference>
<evidence type="ECO:0000256" key="6">
    <source>
        <dbReference type="ARBA" id="ARBA00012180"/>
    </source>
</evidence>
<keyword evidence="10 14" id="KW-0479">Metal-binding</keyword>
<dbReference type="GO" id="GO:0005737">
    <property type="term" value="C:cytoplasm"/>
    <property type="evidence" value="ECO:0007669"/>
    <property type="project" value="UniProtKB-SubCell"/>
</dbReference>
<dbReference type="EMBL" id="WTYD01000001">
    <property type="protein sequence ID" value="MXO53912.1"/>
    <property type="molecule type" value="Genomic_DNA"/>
</dbReference>
<evidence type="ECO:0000259" key="17">
    <source>
        <dbReference type="PROSITE" id="PS51975"/>
    </source>
</evidence>
<feature type="binding site" evidence="14 15">
    <location>
        <position position="21"/>
    </location>
    <ligand>
        <name>a divalent metal cation</name>
        <dbReference type="ChEBI" id="CHEBI:60240"/>
    </ligand>
</feature>
<evidence type="ECO:0000313" key="19">
    <source>
        <dbReference type="Proteomes" id="UP000430272"/>
    </source>
</evidence>
<keyword evidence="13 14" id="KW-0464">Manganese</keyword>